<evidence type="ECO:0000256" key="2">
    <source>
        <dbReference type="ARBA" id="ARBA00022768"/>
    </source>
</evidence>
<evidence type="ECO:0000256" key="1">
    <source>
        <dbReference type="ARBA" id="ARBA00022490"/>
    </source>
</evidence>
<dbReference type="PANTHER" id="PTHR42908:SF10">
    <property type="entry name" value="EUKARYOTIC TRANSLATION ELONGATION FACTOR 2"/>
    <property type="match status" value="1"/>
</dbReference>
<accession>G7J6E8</accession>
<dbReference type="Gene3D" id="3.30.70.870">
    <property type="entry name" value="Elongation Factor G (Translational Gtpase), domain 3"/>
    <property type="match status" value="1"/>
</dbReference>
<organism evidence="4 6">
    <name type="scientific">Medicago truncatula</name>
    <name type="common">Barrel medic</name>
    <name type="synonym">Medicago tribuloides</name>
    <dbReference type="NCBI Taxonomy" id="3880"/>
    <lineage>
        <taxon>Eukaryota</taxon>
        <taxon>Viridiplantae</taxon>
        <taxon>Streptophyta</taxon>
        <taxon>Embryophyta</taxon>
        <taxon>Tracheophyta</taxon>
        <taxon>Spermatophyta</taxon>
        <taxon>Magnoliopsida</taxon>
        <taxon>eudicotyledons</taxon>
        <taxon>Gunneridae</taxon>
        <taxon>Pentapetalae</taxon>
        <taxon>rosids</taxon>
        <taxon>fabids</taxon>
        <taxon>Fabales</taxon>
        <taxon>Fabaceae</taxon>
        <taxon>Papilionoideae</taxon>
        <taxon>50 kb inversion clade</taxon>
        <taxon>NPAAA clade</taxon>
        <taxon>Hologalegina</taxon>
        <taxon>IRL clade</taxon>
        <taxon>Trifolieae</taxon>
        <taxon>Medicago</taxon>
    </lineage>
</organism>
<evidence type="ECO:0000313" key="5">
    <source>
        <dbReference type="EnsemblPlants" id="AES73305"/>
    </source>
</evidence>
<evidence type="ECO:0000313" key="6">
    <source>
        <dbReference type="Proteomes" id="UP000002051"/>
    </source>
</evidence>
<dbReference type="EMBL" id="CM001219">
    <property type="protein sequence ID" value="AES73305.1"/>
    <property type="molecule type" value="Genomic_DNA"/>
</dbReference>
<dbReference type="InterPro" id="IPR035647">
    <property type="entry name" value="EFG_III/V"/>
</dbReference>
<dbReference type="PANTHER" id="PTHR42908">
    <property type="entry name" value="TRANSLATION ELONGATION FACTOR-RELATED"/>
    <property type="match status" value="1"/>
</dbReference>
<dbReference type="Proteomes" id="UP000002051">
    <property type="component" value="Chromosome 3"/>
</dbReference>
<evidence type="ECO:0000256" key="3">
    <source>
        <dbReference type="ARBA" id="ARBA00022917"/>
    </source>
</evidence>
<dbReference type="PaxDb" id="3880-AES73305"/>
<dbReference type="STRING" id="3880.G7J6E8"/>
<dbReference type="AlphaFoldDB" id="G7J6E8"/>
<dbReference type="HOGENOM" id="CLU_2486770_0_0_1"/>
<reference evidence="5" key="3">
    <citation type="submission" date="2015-04" db="UniProtKB">
        <authorList>
            <consortium name="EnsemblPlants"/>
        </authorList>
    </citation>
    <scope>IDENTIFICATION</scope>
    <source>
        <strain evidence="5">cv. Jemalong A17</strain>
    </source>
</reference>
<keyword evidence="1" id="KW-0963">Cytoplasm</keyword>
<gene>
    <name evidence="4" type="ordered locus">MTR_3g101820</name>
</gene>
<dbReference type="eggNOG" id="KOG0469">
    <property type="taxonomic scope" value="Eukaryota"/>
</dbReference>
<keyword evidence="6" id="KW-1185">Reference proteome</keyword>
<dbReference type="SUPFAM" id="SSF54980">
    <property type="entry name" value="EF-G C-terminal domain-like"/>
    <property type="match status" value="1"/>
</dbReference>
<dbReference type="GO" id="GO:0003746">
    <property type="term" value="F:translation elongation factor activity"/>
    <property type="evidence" value="ECO:0007669"/>
    <property type="project" value="UniProtKB-KW"/>
</dbReference>
<reference evidence="4 6" key="1">
    <citation type="journal article" date="2011" name="Nature">
        <title>The Medicago genome provides insight into the evolution of rhizobial symbioses.</title>
        <authorList>
            <person name="Young N.D."/>
            <person name="Debelle F."/>
            <person name="Oldroyd G.E."/>
            <person name="Geurts R."/>
            <person name="Cannon S.B."/>
            <person name="Udvardi M.K."/>
            <person name="Benedito V.A."/>
            <person name="Mayer K.F."/>
            <person name="Gouzy J."/>
            <person name="Schoof H."/>
            <person name="Van de Peer Y."/>
            <person name="Proost S."/>
            <person name="Cook D.R."/>
            <person name="Meyers B.C."/>
            <person name="Spannagl M."/>
            <person name="Cheung F."/>
            <person name="De Mita S."/>
            <person name="Krishnakumar V."/>
            <person name="Gundlach H."/>
            <person name="Zhou S."/>
            <person name="Mudge J."/>
            <person name="Bharti A.K."/>
            <person name="Murray J.D."/>
            <person name="Naoumkina M.A."/>
            <person name="Rosen B."/>
            <person name="Silverstein K.A."/>
            <person name="Tang H."/>
            <person name="Rombauts S."/>
            <person name="Zhao P.X."/>
            <person name="Zhou P."/>
            <person name="Barbe V."/>
            <person name="Bardou P."/>
            <person name="Bechner M."/>
            <person name="Bellec A."/>
            <person name="Berger A."/>
            <person name="Berges H."/>
            <person name="Bidwell S."/>
            <person name="Bisseling T."/>
            <person name="Choisne N."/>
            <person name="Couloux A."/>
            <person name="Denny R."/>
            <person name="Deshpande S."/>
            <person name="Dai X."/>
            <person name="Doyle J.J."/>
            <person name="Dudez A.M."/>
            <person name="Farmer A.D."/>
            <person name="Fouteau S."/>
            <person name="Franken C."/>
            <person name="Gibelin C."/>
            <person name="Gish J."/>
            <person name="Goldstein S."/>
            <person name="Gonzalez A.J."/>
            <person name="Green P.J."/>
            <person name="Hallab A."/>
            <person name="Hartog M."/>
            <person name="Hua A."/>
            <person name="Humphray S.J."/>
            <person name="Jeong D.H."/>
            <person name="Jing Y."/>
            <person name="Jocker A."/>
            <person name="Kenton S.M."/>
            <person name="Kim D.J."/>
            <person name="Klee K."/>
            <person name="Lai H."/>
            <person name="Lang C."/>
            <person name="Lin S."/>
            <person name="Macmil S.L."/>
            <person name="Magdelenat G."/>
            <person name="Matthews L."/>
            <person name="McCorrison J."/>
            <person name="Monaghan E.L."/>
            <person name="Mun J.H."/>
            <person name="Najar F.Z."/>
            <person name="Nicholson C."/>
            <person name="Noirot C."/>
            <person name="O'Bleness M."/>
            <person name="Paule C.R."/>
            <person name="Poulain J."/>
            <person name="Prion F."/>
            <person name="Qin B."/>
            <person name="Qu C."/>
            <person name="Retzel E.F."/>
            <person name="Riddle C."/>
            <person name="Sallet E."/>
            <person name="Samain S."/>
            <person name="Samson N."/>
            <person name="Sanders I."/>
            <person name="Saurat O."/>
            <person name="Scarpelli C."/>
            <person name="Schiex T."/>
            <person name="Segurens B."/>
            <person name="Severin A.J."/>
            <person name="Sherrier D.J."/>
            <person name="Shi R."/>
            <person name="Sims S."/>
            <person name="Singer S.R."/>
            <person name="Sinharoy S."/>
            <person name="Sterck L."/>
            <person name="Viollet A."/>
            <person name="Wang B.B."/>
            <person name="Wang K."/>
            <person name="Wang M."/>
            <person name="Wang X."/>
            <person name="Warfsmann J."/>
            <person name="Weissenbach J."/>
            <person name="White D.D."/>
            <person name="White J.D."/>
            <person name="Wiley G.B."/>
            <person name="Wincker P."/>
            <person name="Xing Y."/>
            <person name="Yang L."/>
            <person name="Yao Z."/>
            <person name="Ying F."/>
            <person name="Zhai J."/>
            <person name="Zhou L."/>
            <person name="Zuber A."/>
            <person name="Denarie J."/>
            <person name="Dixon R.A."/>
            <person name="May G.D."/>
            <person name="Schwartz D.C."/>
            <person name="Rogers J."/>
            <person name="Quetier F."/>
            <person name="Town C.D."/>
            <person name="Roe B.A."/>
        </authorList>
    </citation>
    <scope>NUCLEOTIDE SEQUENCE [LARGE SCALE GENOMIC DNA]</scope>
    <source>
        <strain evidence="4">A17</strain>
        <strain evidence="5 6">cv. Jemalong A17</strain>
    </source>
</reference>
<sequence>MEERQFQTNAEKELGTKFEVDAHPICAMKFSVSLVVRVAVLCKVASDLPKLVEGLKRLAKSDPMVELHPKKKKVFRTHCCCCRRASS</sequence>
<reference evidence="4 6" key="2">
    <citation type="journal article" date="2014" name="BMC Genomics">
        <title>An improved genome release (version Mt4.0) for the model legume Medicago truncatula.</title>
        <authorList>
            <person name="Tang H."/>
            <person name="Krishnakumar V."/>
            <person name="Bidwell S."/>
            <person name="Rosen B."/>
            <person name="Chan A."/>
            <person name="Zhou S."/>
            <person name="Gentzbittel L."/>
            <person name="Childs K.L."/>
            <person name="Yandell M."/>
            <person name="Gundlach H."/>
            <person name="Mayer K.F."/>
            <person name="Schwartz D.C."/>
            <person name="Town C.D."/>
        </authorList>
    </citation>
    <scope>GENOME REANNOTATION</scope>
    <source>
        <strain evidence="5 6">cv. Jemalong A17</strain>
    </source>
</reference>
<keyword evidence="2 4" id="KW-0251">Elongation factor</keyword>
<proteinExistence type="predicted"/>
<evidence type="ECO:0000313" key="4">
    <source>
        <dbReference type="EMBL" id="AES73305.1"/>
    </source>
</evidence>
<dbReference type="EnsemblPlants" id="AES73305">
    <property type="protein sequence ID" value="AES73305"/>
    <property type="gene ID" value="MTR_3g101820"/>
</dbReference>
<protein>
    <submittedName>
        <fullName evidence="4">Elongation factor, putative</fullName>
    </submittedName>
</protein>
<name>G7J6E8_MEDTR</name>
<keyword evidence="3" id="KW-0648">Protein biosynthesis</keyword>